<dbReference type="AlphaFoldDB" id="H1YH56"/>
<reference evidence="1" key="1">
    <citation type="submission" date="2011-09" db="EMBL/GenBank/DDBJ databases">
        <title>The permanent draft genome of Mucilaginibacter paludis DSM 18603.</title>
        <authorList>
            <consortium name="US DOE Joint Genome Institute (JGI-PGF)"/>
            <person name="Lucas S."/>
            <person name="Han J."/>
            <person name="Lapidus A."/>
            <person name="Bruce D."/>
            <person name="Goodwin L."/>
            <person name="Pitluck S."/>
            <person name="Peters L."/>
            <person name="Kyrpides N."/>
            <person name="Mavromatis K."/>
            <person name="Ivanova N."/>
            <person name="Mikhailova N."/>
            <person name="Held B."/>
            <person name="Detter J.C."/>
            <person name="Tapia R."/>
            <person name="Han C."/>
            <person name="Land M."/>
            <person name="Hauser L."/>
            <person name="Markowitz V."/>
            <person name="Cheng J.-F."/>
            <person name="Hugenholtz P."/>
            <person name="Woyke T."/>
            <person name="Wu D."/>
            <person name="Tindall B."/>
            <person name="Brambilla E."/>
            <person name="Klenk H.-P."/>
            <person name="Eisen J.A."/>
        </authorList>
    </citation>
    <scope>NUCLEOTIDE SEQUENCE [LARGE SCALE GENOMIC DNA]</scope>
    <source>
        <strain evidence="1">DSM 18603</strain>
    </source>
</reference>
<sequence length="76" mass="8798">MLITKNTDLYKQNLDRQLQEISEQITDNIQTQLRQRFNATTLDSSAQACINYARLAGFTTLAAEMQKDYDNEIYGF</sequence>
<keyword evidence="2" id="KW-1185">Reference proteome</keyword>
<protein>
    <submittedName>
        <fullName evidence="1">Uncharacterized protein</fullName>
    </submittedName>
</protein>
<dbReference type="STRING" id="714943.Mucpa_0362"/>
<dbReference type="Proteomes" id="UP000002774">
    <property type="component" value="Chromosome"/>
</dbReference>
<dbReference type="OrthoDB" id="9948281at2"/>
<organism evidence="1 2">
    <name type="scientific">Mucilaginibacter paludis DSM 18603</name>
    <dbReference type="NCBI Taxonomy" id="714943"/>
    <lineage>
        <taxon>Bacteria</taxon>
        <taxon>Pseudomonadati</taxon>
        <taxon>Bacteroidota</taxon>
        <taxon>Sphingobacteriia</taxon>
        <taxon>Sphingobacteriales</taxon>
        <taxon>Sphingobacteriaceae</taxon>
        <taxon>Mucilaginibacter</taxon>
    </lineage>
</organism>
<dbReference type="HOGENOM" id="CLU_2650510_0_0_10"/>
<proteinExistence type="predicted"/>
<evidence type="ECO:0000313" key="1">
    <source>
        <dbReference type="EMBL" id="EHQ24558.1"/>
    </source>
</evidence>
<accession>H1YH56</accession>
<name>H1YH56_9SPHI</name>
<evidence type="ECO:0000313" key="2">
    <source>
        <dbReference type="Proteomes" id="UP000002774"/>
    </source>
</evidence>
<dbReference type="EMBL" id="CM001403">
    <property type="protein sequence ID" value="EHQ24558.1"/>
    <property type="molecule type" value="Genomic_DNA"/>
</dbReference>
<gene>
    <name evidence="1" type="ORF">Mucpa_0362</name>
</gene>
<dbReference type="RefSeq" id="WP_008504104.1">
    <property type="nucleotide sequence ID" value="NZ_CM001403.1"/>
</dbReference>